<feature type="transmembrane region" description="Helical" evidence="6">
    <location>
        <begin position="379"/>
        <end position="399"/>
    </location>
</feature>
<dbReference type="InterPro" id="IPR005828">
    <property type="entry name" value="MFS_sugar_transport-like"/>
</dbReference>
<evidence type="ECO:0000256" key="1">
    <source>
        <dbReference type="ARBA" id="ARBA00004141"/>
    </source>
</evidence>
<feature type="transmembrane region" description="Helical" evidence="6">
    <location>
        <begin position="245"/>
        <end position="265"/>
    </location>
</feature>
<feature type="transmembrane region" description="Helical" evidence="6">
    <location>
        <begin position="132"/>
        <end position="154"/>
    </location>
</feature>
<dbReference type="Proteomes" id="UP000050320">
    <property type="component" value="Unassembled WGS sequence"/>
</dbReference>
<reference evidence="8 9" key="1">
    <citation type="submission" date="2015-09" db="EMBL/GenBank/DDBJ databases">
        <title>Heavy metals and arsenic resistance mechanisms in polyextremophilic archaea of the family Ferroplasmaceae.</title>
        <authorList>
            <person name="Bulaev A.G."/>
            <person name="Kanygina A.V."/>
        </authorList>
    </citation>
    <scope>NUCLEOTIDE SEQUENCE [LARGE SCALE GENOMIC DNA]</scope>
    <source>
        <strain evidence="8 9">VT</strain>
    </source>
</reference>
<dbReference type="PROSITE" id="PS00217">
    <property type="entry name" value="SUGAR_TRANSPORT_2"/>
    <property type="match status" value="1"/>
</dbReference>
<dbReference type="EMBL" id="LKBG01000026">
    <property type="protein sequence ID" value="KQB36315.1"/>
    <property type="molecule type" value="Genomic_DNA"/>
</dbReference>
<dbReference type="Gene3D" id="1.20.1250.20">
    <property type="entry name" value="MFS general substrate transporter like domains"/>
    <property type="match status" value="1"/>
</dbReference>
<evidence type="ECO:0000256" key="4">
    <source>
        <dbReference type="ARBA" id="ARBA00022989"/>
    </source>
</evidence>
<dbReference type="InterPro" id="IPR005829">
    <property type="entry name" value="Sugar_transporter_CS"/>
</dbReference>
<evidence type="ECO:0000313" key="9">
    <source>
        <dbReference type="Proteomes" id="UP000050320"/>
    </source>
</evidence>
<feature type="transmembrane region" description="Helical" evidence="6">
    <location>
        <begin position="286"/>
        <end position="304"/>
    </location>
</feature>
<feature type="transmembrane region" description="Helical" evidence="6">
    <location>
        <begin position="221"/>
        <end position="239"/>
    </location>
</feature>
<dbReference type="AlphaFoldDB" id="A0A0Q0RL89"/>
<evidence type="ECO:0000313" key="8">
    <source>
        <dbReference type="EMBL" id="KQB36315.1"/>
    </source>
</evidence>
<comment type="caution">
    <text evidence="8">The sequence shown here is derived from an EMBL/GenBank/DDBJ whole genome shotgun (WGS) entry which is preliminary data.</text>
</comment>
<feature type="transmembrane region" description="Helical" evidence="6">
    <location>
        <begin position="310"/>
        <end position="331"/>
    </location>
</feature>
<dbReference type="GO" id="GO:0022857">
    <property type="term" value="F:transmembrane transporter activity"/>
    <property type="evidence" value="ECO:0007669"/>
    <property type="project" value="InterPro"/>
</dbReference>
<dbReference type="GO" id="GO:0016020">
    <property type="term" value="C:membrane"/>
    <property type="evidence" value="ECO:0007669"/>
    <property type="project" value="UniProtKB-SubCell"/>
</dbReference>
<proteinExistence type="predicted"/>
<keyword evidence="3 6" id="KW-0812">Transmembrane</keyword>
<evidence type="ECO:0000256" key="2">
    <source>
        <dbReference type="ARBA" id="ARBA00022448"/>
    </source>
</evidence>
<gene>
    <name evidence="8" type="ORF">AOG54_07600</name>
</gene>
<dbReference type="CDD" id="cd17316">
    <property type="entry name" value="MFS_SV2_like"/>
    <property type="match status" value="1"/>
</dbReference>
<evidence type="ECO:0000256" key="6">
    <source>
        <dbReference type="SAM" id="Phobius"/>
    </source>
</evidence>
<dbReference type="PANTHER" id="PTHR23511">
    <property type="entry name" value="SYNAPTIC VESICLE GLYCOPROTEIN 2"/>
    <property type="match status" value="1"/>
</dbReference>
<feature type="transmembrane region" description="Helical" evidence="6">
    <location>
        <begin position="45"/>
        <end position="64"/>
    </location>
</feature>
<name>A0A0Q0RL89_9ARCH</name>
<dbReference type="InterPro" id="IPR036259">
    <property type="entry name" value="MFS_trans_sf"/>
</dbReference>
<dbReference type="InterPro" id="IPR020846">
    <property type="entry name" value="MFS_dom"/>
</dbReference>
<sequence>MASAQLGVPVSNFLYALPVTTGLVGYIFGELGLGYYAQLIGRKTSLLITLVIAAVGSILSAISQNFVELSIFRFIVGISIGAEIGLISTYMSEITPFSMRGSIVGISTAVGMIEILPVGAMAYFVIPTISWGWRLMLGLGAIVAIPAIIMRYTYMPESPRWLLKVGKKEQAEHEIQKMEAYIKKKFGKVDRVSTDKVPEEIEEQNLGIKALFKDKKIRNRIFIILAVWFFYYIGDYGLVSVVPTLFVQHGIVISTTILYFFLTSIGDPIGSLTGMALSDRIERKTLSFITMGLSFIFFIMWGIVKFPALIIIAGALVFFTQGLWLPVMYAYTAELFPTEGRSAAMGFTDGIGHIGGAIAPYLILPIALSVGIFSITGYSWSFIFMGLTALIAGIIVIALGPKTKNRRLEDISETIVFKDEESN</sequence>
<feature type="transmembrane region" description="Helical" evidence="6">
    <location>
        <begin position="12"/>
        <end position="33"/>
    </location>
</feature>
<accession>A0A0Q0RL89</accession>
<evidence type="ECO:0000259" key="7">
    <source>
        <dbReference type="PROSITE" id="PS50850"/>
    </source>
</evidence>
<comment type="subcellular location">
    <subcellularLocation>
        <location evidence="1">Membrane</location>
        <topology evidence="1">Multi-pass membrane protein</topology>
    </subcellularLocation>
</comment>
<feature type="transmembrane region" description="Helical" evidence="6">
    <location>
        <begin position="351"/>
        <end position="373"/>
    </location>
</feature>
<organism evidence="8 9">
    <name type="scientific">Acidiplasma aeolicum</name>
    <dbReference type="NCBI Taxonomy" id="507754"/>
    <lineage>
        <taxon>Archaea</taxon>
        <taxon>Methanobacteriati</taxon>
        <taxon>Thermoplasmatota</taxon>
        <taxon>Thermoplasmata</taxon>
        <taxon>Thermoplasmatales</taxon>
        <taxon>Ferroplasmaceae</taxon>
        <taxon>Acidiplasma</taxon>
    </lineage>
</organism>
<evidence type="ECO:0000256" key="3">
    <source>
        <dbReference type="ARBA" id="ARBA00022692"/>
    </source>
</evidence>
<keyword evidence="9" id="KW-1185">Reference proteome</keyword>
<keyword evidence="2" id="KW-0813">Transport</keyword>
<feature type="transmembrane region" description="Helical" evidence="6">
    <location>
        <begin position="70"/>
        <end position="91"/>
    </location>
</feature>
<keyword evidence="5 6" id="KW-0472">Membrane</keyword>
<feature type="domain" description="Major facilitator superfamily (MFS) profile" evidence="7">
    <location>
        <begin position="1"/>
        <end position="404"/>
    </location>
</feature>
<keyword evidence="4 6" id="KW-1133">Transmembrane helix</keyword>
<protein>
    <recommendedName>
        <fullName evidence="7">Major facilitator superfamily (MFS) profile domain-containing protein</fullName>
    </recommendedName>
</protein>
<dbReference type="PROSITE" id="PS50850">
    <property type="entry name" value="MFS"/>
    <property type="match status" value="1"/>
</dbReference>
<feature type="transmembrane region" description="Helical" evidence="6">
    <location>
        <begin position="103"/>
        <end position="126"/>
    </location>
</feature>
<dbReference type="Pfam" id="PF00083">
    <property type="entry name" value="Sugar_tr"/>
    <property type="match status" value="1"/>
</dbReference>
<dbReference type="SUPFAM" id="SSF103473">
    <property type="entry name" value="MFS general substrate transporter"/>
    <property type="match status" value="1"/>
</dbReference>
<evidence type="ECO:0000256" key="5">
    <source>
        <dbReference type="ARBA" id="ARBA00023136"/>
    </source>
</evidence>